<feature type="non-terminal residue" evidence="5">
    <location>
        <position position="1"/>
    </location>
</feature>
<evidence type="ECO:0000256" key="1">
    <source>
        <dbReference type="ARBA" id="ARBA00006484"/>
    </source>
</evidence>
<dbReference type="InterPro" id="IPR036291">
    <property type="entry name" value="NAD(P)-bd_dom_sf"/>
</dbReference>
<evidence type="ECO:0000313" key="6">
    <source>
        <dbReference type="Proteomes" id="UP000560386"/>
    </source>
</evidence>
<dbReference type="PROSITE" id="PS00061">
    <property type="entry name" value="ADH_SHORT"/>
    <property type="match status" value="1"/>
</dbReference>
<feature type="signal peptide" evidence="4">
    <location>
        <begin position="1"/>
        <end position="20"/>
    </location>
</feature>
<accession>A0A7K8LLQ3</accession>
<comment type="caution">
    <text evidence="5">The sequence shown here is derived from an EMBL/GenBank/DDBJ whole genome shotgun (WGS) entry which is preliminary data.</text>
</comment>
<dbReference type="GO" id="GO:0016491">
    <property type="term" value="F:oxidoreductase activity"/>
    <property type="evidence" value="ECO:0007669"/>
    <property type="project" value="UniProtKB-KW"/>
</dbReference>
<keyword evidence="6" id="KW-1185">Reference proteome</keyword>
<protein>
    <submittedName>
        <fullName evidence="5">RDH16 dehydrogenase</fullName>
    </submittedName>
</protein>
<dbReference type="AlphaFoldDB" id="A0A7K8LLQ3"/>
<dbReference type="FunFam" id="3.40.50.720:FF:000074">
    <property type="entry name" value="Retinol dehydrogenase type 1"/>
    <property type="match status" value="1"/>
</dbReference>
<dbReference type="EMBL" id="VWPR01004139">
    <property type="protein sequence ID" value="NXE30256.1"/>
    <property type="molecule type" value="Genomic_DNA"/>
</dbReference>
<keyword evidence="4" id="KW-0732">Signal</keyword>
<dbReference type="PRINTS" id="PR00080">
    <property type="entry name" value="SDRFAMILY"/>
</dbReference>
<name>A0A7K8LLQ3_9AVES</name>
<feature type="non-terminal residue" evidence="5">
    <location>
        <position position="318"/>
    </location>
</feature>
<evidence type="ECO:0000256" key="4">
    <source>
        <dbReference type="SAM" id="SignalP"/>
    </source>
</evidence>
<dbReference type="Gene3D" id="3.40.50.720">
    <property type="entry name" value="NAD(P)-binding Rossmann-like Domain"/>
    <property type="match status" value="1"/>
</dbReference>
<dbReference type="Pfam" id="PF00106">
    <property type="entry name" value="adh_short"/>
    <property type="match status" value="1"/>
</dbReference>
<reference evidence="5 6" key="1">
    <citation type="submission" date="2019-09" db="EMBL/GenBank/DDBJ databases">
        <title>Bird 10,000 Genomes (B10K) Project - Family phase.</title>
        <authorList>
            <person name="Zhang G."/>
        </authorList>
    </citation>
    <scope>NUCLEOTIDE SEQUENCE [LARGE SCALE GENOMIC DNA]</scope>
    <source>
        <strain evidence="5">B10K-CU-031-01</strain>
        <tissue evidence="5">Muscle</tissue>
    </source>
</reference>
<evidence type="ECO:0000256" key="3">
    <source>
        <dbReference type="RuleBase" id="RU000363"/>
    </source>
</evidence>
<dbReference type="SUPFAM" id="SSF51735">
    <property type="entry name" value="NAD(P)-binding Rossmann-fold domains"/>
    <property type="match status" value="1"/>
</dbReference>
<proteinExistence type="inferred from homology"/>
<sequence length="318" mass="35140">MWLWLAAALAGLCLLRRWHRERQPVAGLAEKAVLITGCDSGFGNLLARQLDARGVRVLAACLTESGAARLRAAASSRLQTVLLDVTSSQSIAAAAAWVRERVGDRGLWGLVNNAGISMPTAPNEWLTRDDFAKVLDVNLLGLIEVTLSLLPLVRRARGRVVNVASVMGRVSFFGGGYCISKYGVEAFSDSLRIEMRDFGVKVSVIEPGYFKTAITSPENLEKNFLSIWEKVPEDTKASYGENYLKEFLLSLRRMQKQCNSDLTLVTDCMEHALTSRHPRTRYSAGWDAKLLYIPLSYLPSALADVVFAWSYPKPAQRA</sequence>
<gene>
    <name evidence="5" type="primary">Rdh16</name>
    <name evidence="5" type="ORF">ARDKOR_R09467</name>
</gene>
<dbReference type="PRINTS" id="PR00081">
    <property type="entry name" value="GDHRDH"/>
</dbReference>
<feature type="chain" id="PRO_5029708001" evidence="4">
    <location>
        <begin position="21"/>
        <end position="318"/>
    </location>
</feature>
<dbReference type="InterPro" id="IPR002347">
    <property type="entry name" value="SDR_fam"/>
</dbReference>
<organism evidence="5 6">
    <name type="scientific">Ardeotis kori</name>
    <dbReference type="NCBI Taxonomy" id="89386"/>
    <lineage>
        <taxon>Eukaryota</taxon>
        <taxon>Metazoa</taxon>
        <taxon>Chordata</taxon>
        <taxon>Craniata</taxon>
        <taxon>Vertebrata</taxon>
        <taxon>Euteleostomi</taxon>
        <taxon>Archelosauria</taxon>
        <taxon>Archosauria</taxon>
        <taxon>Dinosauria</taxon>
        <taxon>Saurischia</taxon>
        <taxon>Theropoda</taxon>
        <taxon>Coelurosauria</taxon>
        <taxon>Aves</taxon>
        <taxon>Neognathae</taxon>
        <taxon>Neoaves</taxon>
        <taxon>Otidimorphae</taxon>
        <taxon>Otidiformes</taxon>
        <taxon>Otididae</taxon>
        <taxon>Ardeotis</taxon>
    </lineage>
</organism>
<evidence type="ECO:0000313" key="5">
    <source>
        <dbReference type="EMBL" id="NXE30256.1"/>
    </source>
</evidence>
<dbReference type="GO" id="GO:0008202">
    <property type="term" value="P:steroid metabolic process"/>
    <property type="evidence" value="ECO:0007669"/>
    <property type="project" value="TreeGrafter"/>
</dbReference>
<dbReference type="PANTHER" id="PTHR43313:SF11">
    <property type="entry name" value="RETINOL DEHYDROGENASE 16"/>
    <property type="match status" value="1"/>
</dbReference>
<dbReference type="Proteomes" id="UP000560386">
    <property type="component" value="Unassembled WGS sequence"/>
</dbReference>
<dbReference type="PANTHER" id="PTHR43313">
    <property type="entry name" value="SHORT-CHAIN DEHYDROGENASE/REDUCTASE FAMILY 9C"/>
    <property type="match status" value="1"/>
</dbReference>
<dbReference type="InterPro" id="IPR020904">
    <property type="entry name" value="Sc_DH/Rdtase_CS"/>
</dbReference>
<keyword evidence="2" id="KW-0560">Oxidoreductase</keyword>
<evidence type="ECO:0000256" key="2">
    <source>
        <dbReference type="ARBA" id="ARBA00023002"/>
    </source>
</evidence>
<comment type="similarity">
    <text evidence="1 3">Belongs to the short-chain dehydrogenases/reductases (SDR) family.</text>
</comment>